<feature type="region of interest" description="Disordered" evidence="1">
    <location>
        <begin position="170"/>
        <end position="192"/>
    </location>
</feature>
<gene>
    <name evidence="2" type="ORF">GCM10011607_06610</name>
</gene>
<proteinExistence type="predicted"/>
<evidence type="ECO:0000256" key="1">
    <source>
        <dbReference type="SAM" id="MobiDB-lite"/>
    </source>
</evidence>
<evidence type="ECO:0000313" key="2">
    <source>
        <dbReference type="EMBL" id="GGB48934.1"/>
    </source>
</evidence>
<evidence type="ECO:0008006" key="4">
    <source>
        <dbReference type="Google" id="ProtNLM"/>
    </source>
</evidence>
<keyword evidence="3" id="KW-1185">Reference proteome</keyword>
<feature type="region of interest" description="Disordered" evidence="1">
    <location>
        <begin position="210"/>
        <end position="243"/>
    </location>
</feature>
<evidence type="ECO:0000313" key="3">
    <source>
        <dbReference type="Proteomes" id="UP000617555"/>
    </source>
</evidence>
<protein>
    <recommendedName>
        <fullName evidence="4">Catalase</fullName>
    </recommendedName>
</protein>
<feature type="compositionally biased region" description="Basic and acidic residues" evidence="1">
    <location>
        <begin position="176"/>
        <end position="187"/>
    </location>
</feature>
<dbReference type="Proteomes" id="UP000617555">
    <property type="component" value="Unassembled WGS sequence"/>
</dbReference>
<dbReference type="InterPro" id="IPR021973">
    <property type="entry name" value="SprA-related"/>
</dbReference>
<sequence>MNAAIVSATTSNVSPSIQQGRGSYSSATVVSKSSNLQSTTVVSSTLTTHSQPAAQLLGQQVSVASVDGGKSAMAVDNVNLTGSFSLKSGPMTIAAVLQQPGQGSTVNNRLTNINATAIKEYQPVTQAAKSLSQVNSELPTLFGEPNQSVVEQATPQAVSDIDNAQAVVDEQADTQDEQKNTDQREQVSKQIEQKQQLIEQAEAQQIAELAKRDSEVKTHEQAHAAVGGSYAQSPRYEYEKGPDGRRYAVDGEVSIDVSIVSGDPQATINKMQKVYAAAMAPVQPSMADIRVAAQALQNMNEAKQALAVERQESVMSIEDSEQLTQLGNVFNRAENSDPLAPFMKDSSKTSDNQLEAITLAASQSRLTANKSVDSLLRSSAAGSVNELHSSTSGSGQKMFSQNINAERYNPYQNQQAIFNSNQSGSNELSLFV</sequence>
<reference evidence="3" key="1">
    <citation type="journal article" date="2019" name="Int. J. Syst. Evol. Microbiol.">
        <title>The Global Catalogue of Microorganisms (GCM) 10K type strain sequencing project: providing services to taxonomists for standard genome sequencing and annotation.</title>
        <authorList>
            <consortium name="The Broad Institute Genomics Platform"/>
            <consortium name="The Broad Institute Genome Sequencing Center for Infectious Disease"/>
            <person name="Wu L."/>
            <person name="Ma J."/>
        </authorList>
    </citation>
    <scope>NUCLEOTIDE SEQUENCE [LARGE SCALE GENOMIC DNA]</scope>
    <source>
        <strain evidence="3">CGMCC 1.15339</strain>
    </source>
</reference>
<feature type="compositionally biased region" description="Polar residues" evidence="1">
    <location>
        <begin position="7"/>
        <end position="21"/>
    </location>
</feature>
<name>A0ABQ1IP34_9GAMM</name>
<organism evidence="2 3">
    <name type="scientific">Shewanella inventionis</name>
    <dbReference type="NCBI Taxonomy" id="1738770"/>
    <lineage>
        <taxon>Bacteria</taxon>
        <taxon>Pseudomonadati</taxon>
        <taxon>Pseudomonadota</taxon>
        <taxon>Gammaproteobacteria</taxon>
        <taxon>Alteromonadales</taxon>
        <taxon>Shewanellaceae</taxon>
        <taxon>Shewanella</taxon>
    </lineage>
</organism>
<feature type="compositionally biased region" description="Basic and acidic residues" evidence="1">
    <location>
        <begin position="210"/>
        <end position="222"/>
    </location>
</feature>
<accession>A0ABQ1IP34</accession>
<comment type="caution">
    <text evidence="2">The sequence shown here is derived from an EMBL/GenBank/DDBJ whole genome shotgun (WGS) entry which is preliminary data.</text>
</comment>
<dbReference type="EMBL" id="BMII01000004">
    <property type="protein sequence ID" value="GGB48934.1"/>
    <property type="molecule type" value="Genomic_DNA"/>
</dbReference>
<feature type="region of interest" description="Disordered" evidence="1">
    <location>
        <begin position="1"/>
        <end position="21"/>
    </location>
</feature>
<dbReference type="Pfam" id="PF12118">
    <property type="entry name" value="SprA-related"/>
    <property type="match status" value="1"/>
</dbReference>
<dbReference type="RefSeq" id="WP_188736918.1">
    <property type="nucleotide sequence ID" value="NZ_BMII01000004.1"/>
</dbReference>